<proteinExistence type="inferred from homology"/>
<protein>
    <submittedName>
        <fullName evidence="4">Carbonic anhydrase 15-like</fullName>
    </submittedName>
</protein>
<dbReference type="GO" id="GO:0004089">
    <property type="term" value="F:carbonate dehydratase activity"/>
    <property type="evidence" value="ECO:0007669"/>
    <property type="project" value="InterPro"/>
</dbReference>
<evidence type="ECO:0000256" key="1">
    <source>
        <dbReference type="ARBA" id="ARBA00010718"/>
    </source>
</evidence>
<evidence type="ECO:0000313" key="3">
    <source>
        <dbReference type="Proteomes" id="UP000694851"/>
    </source>
</evidence>
<dbReference type="OrthoDB" id="9717601at2759"/>
<dbReference type="GO" id="GO:0005886">
    <property type="term" value="C:plasma membrane"/>
    <property type="evidence" value="ECO:0007669"/>
    <property type="project" value="TreeGrafter"/>
</dbReference>
<gene>
    <name evidence="4" type="primary">LOC109376240</name>
</gene>
<dbReference type="GeneID" id="109376240"/>
<dbReference type="Proteomes" id="UP000694851">
    <property type="component" value="Unplaced"/>
</dbReference>
<evidence type="ECO:0000259" key="2">
    <source>
        <dbReference type="PROSITE" id="PS51144"/>
    </source>
</evidence>
<organism evidence="3 4">
    <name type="scientific">Hipposideros armiger</name>
    <name type="common">Great Himalayan leaf-nosed bat</name>
    <dbReference type="NCBI Taxonomy" id="186990"/>
    <lineage>
        <taxon>Eukaryota</taxon>
        <taxon>Metazoa</taxon>
        <taxon>Chordata</taxon>
        <taxon>Craniata</taxon>
        <taxon>Vertebrata</taxon>
        <taxon>Euteleostomi</taxon>
        <taxon>Mammalia</taxon>
        <taxon>Eutheria</taxon>
        <taxon>Laurasiatheria</taxon>
        <taxon>Chiroptera</taxon>
        <taxon>Yinpterochiroptera</taxon>
        <taxon>Rhinolophoidea</taxon>
        <taxon>Hipposideridae</taxon>
        <taxon>Hipposideros</taxon>
    </lineage>
</organism>
<dbReference type="PROSITE" id="PS51144">
    <property type="entry name" value="ALPHA_CA_2"/>
    <property type="match status" value="1"/>
</dbReference>
<dbReference type="PANTHER" id="PTHR18952">
    <property type="entry name" value="CARBONIC ANHYDRASE"/>
    <property type="match status" value="1"/>
</dbReference>
<dbReference type="GO" id="GO:0008270">
    <property type="term" value="F:zinc ion binding"/>
    <property type="evidence" value="ECO:0007669"/>
    <property type="project" value="InterPro"/>
</dbReference>
<reference evidence="4" key="1">
    <citation type="submission" date="2025-08" db="UniProtKB">
        <authorList>
            <consortium name="RefSeq"/>
        </authorList>
    </citation>
    <scope>IDENTIFICATION</scope>
    <source>
        <tissue evidence="4">Muscle</tissue>
    </source>
</reference>
<name>A0A8B7QFQ4_HIPAR</name>
<dbReference type="InterPro" id="IPR023561">
    <property type="entry name" value="Carbonic_anhydrase_a-class"/>
</dbReference>
<comment type="similarity">
    <text evidence="1">Belongs to the alpha-carbonic anhydrase family.</text>
</comment>
<sequence length="170" mass="17662">MCLHMVSCCRSHPAGSGWGPRSLGPGRLVPIPLASLPGVSVPLSSTFPLTSLLPGASSLLRYYRYSGSLTMPGCEPAVLWTVFEDAVPIGRAQVAQFQIVPQSGPPGTRPMPLTENFRQQQPLPGRRVWASPSASMRATAPPPSCLGVAGEPALGALLGLGLSLLLGQGP</sequence>
<dbReference type="PANTHER" id="PTHR18952:SF134">
    <property type="entry name" value="CARBONIC ANHYDRASE 15"/>
    <property type="match status" value="1"/>
</dbReference>
<dbReference type="InterPro" id="IPR036398">
    <property type="entry name" value="CA_dom_sf"/>
</dbReference>
<evidence type="ECO:0000313" key="4">
    <source>
        <dbReference type="RefSeq" id="XP_019487619.1"/>
    </source>
</evidence>
<dbReference type="InterPro" id="IPR001148">
    <property type="entry name" value="CA_dom"/>
</dbReference>
<dbReference type="Gene3D" id="3.10.200.10">
    <property type="entry name" value="Alpha carbonic anhydrase"/>
    <property type="match status" value="1"/>
</dbReference>
<feature type="domain" description="Alpha-carbonic anhydrase" evidence="2">
    <location>
        <begin position="1"/>
        <end position="132"/>
    </location>
</feature>
<dbReference type="RefSeq" id="XP_019487619.1">
    <property type="nucleotide sequence ID" value="XM_019632074.1"/>
</dbReference>
<dbReference type="Pfam" id="PF00194">
    <property type="entry name" value="Carb_anhydrase"/>
    <property type="match status" value="1"/>
</dbReference>
<dbReference type="SMART" id="SM01057">
    <property type="entry name" value="Carb_anhydrase"/>
    <property type="match status" value="1"/>
</dbReference>
<accession>A0A8B7QFQ4</accession>
<dbReference type="KEGG" id="hai:109376240"/>
<keyword evidence="3" id="KW-1185">Reference proteome</keyword>
<dbReference type="SUPFAM" id="SSF51069">
    <property type="entry name" value="Carbonic anhydrase"/>
    <property type="match status" value="1"/>
</dbReference>
<dbReference type="AlphaFoldDB" id="A0A8B7QFQ4"/>